<organism evidence="7 8">
    <name type="scientific">Sinorhizobium fredii (strain NBRC 101917 / NGR234)</name>
    <dbReference type="NCBI Taxonomy" id="394"/>
    <lineage>
        <taxon>Bacteria</taxon>
        <taxon>Pseudomonadati</taxon>
        <taxon>Pseudomonadota</taxon>
        <taxon>Alphaproteobacteria</taxon>
        <taxon>Hyphomicrobiales</taxon>
        <taxon>Rhizobiaceae</taxon>
        <taxon>Sinorhizobium/Ensifer group</taxon>
        <taxon>Sinorhizobium</taxon>
    </lineage>
</organism>
<comment type="similarity">
    <text evidence="2 5">Belongs to the RecX family.</text>
</comment>
<gene>
    <name evidence="5" type="primary">recX</name>
    <name evidence="7" type="ordered locus">NGR_b00330</name>
</gene>
<evidence type="ECO:0000313" key="8">
    <source>
        <dbReference type="Proteomes" id="UP000001054"/>
    </source>
</evidence>
<keyword evidence="8" id="KW-1185">Reference proteome</keyword>
<evidence type="ECO:0000313" key="7">
    <source>
        <dbReference type="EMBL" id="ACP21507.1"/>
    </source>
</evidence>
<geneLocation type="plasmid" evidence="8">
    <name>sym pNGR234b</name>
</geneLocation>
<keyword evidence="4 5" id="KW-0963">Cytoplasm</keyword>
<evidence type="ECO:0000259" key="6">
    <source>
        <dbReference type="Pfam" id="PF02631"/>
    </source>
</evidence>
<proteinExistence type="inferred from homology"/>
<dbReference type="AlphaFoldDB" id="C3KMT4"/>
<dbReference type="GO" id="GO:0006282">
    <property type="term" value="P:regulation of DNA repair"/>
    <property type="evidence" value="ECO:0007669"/>
    <property type="project" value="UniProtKB-UniRule"/>
</dbReference>
<evidence type="ECO:0000256" key="5">
    <source>
        <dbReference type="HAMAP-Rule" id="MF_01114"/>
    </source>
</evidence>
<dbReference type="NCBIfam" id="NF001060">
    <property type="entry name" value="PRK00117.4-4"/>
    <property type="match status" value="1"/>
</dbReference>
<feature type="domain" description="RecX second three-helical" evidence="6">
    <location>
        <begin position="75"/>
        <end position="114"/>
    </location>
</feature>
<reference evidence="8" key="1">
    <citation type="journal article" date="2004" name="J. Bacteriol.">
        <title>An evolutionary hot spot: the pNGR234b replicon of Rhizobium sp. strain NGR234.</title>
        <authorList>
            <person name="Streit W.R."/>
            <person name="Schmitz R.A."/>
            <person name="Perret X."/>
            <person name="Staehelin C."/>
            <person name="Deakin W.J."/>
            <person name="Raasch C."/>
            <person name="Liesegang H."/>
            <person name="Broughton W.J."/>
        </authorList>
    </citation>
    <scope>NUCLEOTIDE SEQUENCE [LARGE SCALE GENOMIC DNA]</scope>
    <source>
        <strain evidence="8">NBRC 101917 / NGR234</strain>
    </source>
</reference>
<reference evidence="7 8" key="2">
    <citation type="journal article" date="2009" name="Appl. Environ. Microbiol.">
        <title>Rhizobium sp. strain NGR234 possesses a remarkable number of secretion systems.</title>
        <authorList>
            <person name="Schmeisser C."/>
            <person name="Liesegang H."/>
            <person name="Krysciak D."/>
            <person name="Bakkou N."/>
            <person name="Le Quere A."/>
            <person name="Wollherr A."/>
            <person name="Heinemeyer I."/>
            <person name="Morgenstern B."/>
            <person name="Pommerening-Roeser A."/>
            <person name="Flores M."/>
            <person name="Palacios R."/>
            <person name="Brenner S."/>
            <person name="Gottschalk G."/>
            <person name="Schmitz R.A."/>
            <person name="Broughton W.J."/>
            <person name="Perret X."/>
            <person name="Strittmatter A.W."/>
            <person name="Streit W.R."/>
        </authorList>
    </citation>
    <scope>NUCLEOTIDE SEQUENCE [LARGE SCALE GENOMIC DNA]</scope>
    <source>
        <strain evidence="8">NBRC 101917 / NGR234</strain>
    </source>
</reference>
<dbReference type="Pfam" id="PF02631">
    <property type="entry name" value="RecX_HTH2"/>
    <property type="match status" value="1"/>
</dbReference>
<dbReference type="EMBL" id="CP000874">
    <property type="protein sequence ID" value="ACP21507.1"/>
    <property type="molecule type" value="Genomic_DNA"/>
</dbReference>
<name>C3KMT4_SINFN</name>
<evidence type="ECO:0000256" key="1">
    <source>
        <dbReference type="ARBA" id="ARBA00004496"/>
    </source>
</evidence>
<evidence type="ECO:0000256" key="4">
    <source>
        <dbReference type="ARBA" id="ARBA00022490"/>
    </source>
</evidence>
<comment type="subcellular location">
    <subcellularLocation>
        <location evidence="1 5">Cytoplasm</location>
    </subcellularLocation>
</comment>
<dbReference type="GO" id="GO:0005737">
    <property type="term" value="C:cytoplasm"/>
    <property type="evidence" value="ECO:0007669"/>
    <property type="project" value="UniProtKB-SubCell"/>
</dbReference>
<dbReference type="InterPro" id="IPR036388">
    <property type="entry name" value="WH-like_DNA-bd_sf"/>
</dbReference>
<comment type="function">
    <text evidence="5">Modulates RecA activity.</text>
</comment>
<protein>
    <recommendedName>
        <fullName evidence="3 5">Regulatory protein RecX</fullName>
    </recommendedName>
</protein>
<accession>C3KMT4</accession>
<keyword evidence="7" id="KW-0614">Plasmid</keyword>
<dbReference type="RefSeq" id="WP_012706114.1">
    <property type="nucleotide sequence ID" value="NC_012586.1"/>
</dbReference>
<dbReference type="KEGG" id="rhi:NGR_b00330"/>
<dbReference type="HOGENOM" id="CLU_090972_3_0_5"/>
<dbReference type="Gene3D" id="1.10.10.10">
    <property type="entry name" value="Winged helix-like DNA-binding domain superfamily/Winged helix DNA-binding domain"/>
    <property type="match status" value="1"/>
</dbReference>
<evidence type="ECO:0000256" key="2">
    <source>
        <dbReference type="ARBA" id="ARBA00009695"/>
    </source>
</evidence>
<dbReference type="PATRIC" id="fig|394.7.peg.478"/>
<evidence type="ECO:0000256" key="3">
    <source>
        <dbReference type="ARBA" id="ARBA00018111"/>
    </source>
</evidence>
<sequence>MDEETQQSDTPTPRMFAWARNSAIYRLERRMHTEKQLFDAISRKARQEFDKISDAQVKALADSAVKFASDNRALDDTAYAEIKARSGMRGGKSKRAIAQNLSQKGVAKDTVAAAVAEADDLYAALVLARKRAFGPFRKCDSDEKRRSKELSAFARAGFGFEIGKTVFEMSVDDAEEALAAGRHF</sequence>
<dbReference type="InterPro" id="IPR053924">
    <property type="entry name" value="RecX_HTH_2nd"/>
</dbReference>
<dbReference type="HAMAP" id="MF_01114">
    <property type="entry name" value="RecX"/>
    <property type="match status" value="1"/>
</dbReference>
<dbReference type="InterPro" id="IPR003783">
    <property type="entry name" value="Regulatory_RecX"/>
</dbReference>
<dbReference type="OrthoDB" id="8277672at2"/>
<dbReference type="Proteomes" id="UP000001054">
    <property type="component" value="Plasmid pNGR234b"/>
</dbReference>